<evidence type="ECO:0000313" key="3">
    <source>
        <dbReference type="Proteomes" id="UP000439994"/>
    </source>
</evidence>
<dbReference type="OrthoDB" id="197869at2"/>
<organism evidence="2 3">
    <name type="scientific">Psychrosphaera haliotis</name>
    <dbReference type="NCBI Taxonomy" id="555083"/>
    <lineage>
        <taxon>Bacteria</taxon>
        <taxon>Pseudomonadati</taxon>
        <taxon>Pseudomonadota</taxon>
        <taxon>Gammaproteobacteria</taxon>
        <taxon>Alteromonadales</taxon>
        <taxon>Pseudoalteromonadaceae</taxon>
        <taxon>Psychrosphaera</taxon>
    </lineage>
</organism>
<keyword evidence="3" id="KW-1185">Reference proteome</keyword>
<comment type="caution">
    <text evidence="2">The sequence shown here is derived from an EMBL/GenBank/DDBJ whole genome shotgun (WGS) entry which is preliminary data.</text>
</comment>
<gene>
    <name evidence="2" type="ORF">GNP35_02260</name>
</gene>
<feature type="chain" id="PRO_5026816288" description="Porin" evidence="1">
    <location>
        <begin position="26"/>
        <end position="394"/>
    </location>
</feature>
<dbReference type="SUPFAM" id="SSF56935">
    <property type="entry name" value="Porins"/>
    <property type="match status" value="1"/>
</dbReference>
<protein>
    <recommendedName>
        <fullName evidence="4">Porin</fullName>
    </recommendedName>
</protein>
<evidence type="ECO:0008006" key="4">
    <source>
        <dbReference type="Google" id="ProtNLM"/>
    </source>
</evidence>
<dbReference type="RefSeq" id="WP_155694131.1">
    <property type="nucleotide sequence ID" value="NZ_WOCD01000001.1"/>
</dbReference>
<name>A0A6N8F563_9GAMM</name>
<dbReference type="InterPro" id="IPR023614">
    <property type="entry name" value="Porin_dom_sf"/>
</dbReference>
<proteinExistence type="predicted"/>
<dbReference type="Gene3D" id="2.40.160.10">
    <property type="entry name" value="Porin"/>
    <property type="match status" value="1"/>
</dbReference>
<evidence type="ECO:0000313" key="2">
    <source>
        <dbReference type="EMBL" id="MUH71423.1"/>
    </source>
</evidence>
<keyword evidence="1" id="KW-0732">Signal</keyword>
<reference evidence="2 3" key="1">
    <citation type="submission" date="2019-11" db="EMBL/GenBank/DDBJ databases">
        <title>P. haliotis isolates from Z. marina roots.</title>
        <authorList>
            <person name="Cohen M."/>
            <person name="Jospin G."/>
            <person name="Eisen J.A."/>
            <person name="Coil D.A."/>
        </authorList>
    </citation>
    <scope>NUCLEOTIDE SEQUENCE [LARGE SCALE GENOMIC DNA]</scope>
    <source>
        <strain evidence="2 3">UCD-MCMsp1aY</strain>
    </source>
</reference>
<dbReference type="AlphaFoldDB" id="A0A6N8F563"/>
<feature type="signal peptide" evidence="1">
    <location>
        <begin position="1"/>
        <end position="25"/>
    </location>
</feature>
<dbReference type="EMBL" id="WOCD01000001">
    <property type="protein sequence ID" value="MUH71423.1"/>
    <property type="molecule type" value="Genomic_DNA"/>
</dbReference>
<accession>A0A6N8F563</accession>
<dbReference type="Proteomes" id="UP000439994">
    <property type="component" value="Unassembled WGS sequence"/>
</dbReference>
<sequence>MKKVLQLGFPIGLIALSTASFNANADIRFNGFASIVAGQTLSDNESYLGYDNDLSFKNESIFALQAMSDLGDGLSATAQIVAQGNENFDTKFSWAYISYEASDYTTVRAGRLRIPFYLYSDYLDVGYAYPWVRPAGAMYSLPFNNYDGISVVHNKLIGEWDFSFNFMFGELSDTFFKTTSPTEGSLNNMYGLATSFSREWFSGYFTYIAGEINIPVAGIESFASLAQALGASQSAADELRIDGDTGTFIGAGFNIDYENWSIIAEYSESNTDDSILQEADKGGYISFGYRVNEKTMPFIMFETFETPANSSIAAAMPGTVIPALGTAYDGIPVNIATQAIVDATNRDEYTATSVGVRYNFHPSAAFKVQYTSVDNDYNDAWDADSIAFAVDVVF</sequence>
<evidence type="ECO:0000256" key="1">
    <source>
        <dbReference type="SAM" id="SignalP"/>
    </source>
</evidence>